<evidence type="ECO:0000313" key="1">
    <source>
        <dbReference type="EMBL" id="SCY72060.1"/>
    </source>
</evidence>
<accession>A0A1G5I8T9</accession>
<proteinExistence type="predicted"/>
<keyword evidence="2" id="KW-1185">Reference proteome</keyword>
<dbReference type="STRING" id="582692.SAMN05720606_10890"/>
<organism evidence="1 2">
    <name type="scientific">Paenibacillus polysaccharolyticus</name>
    <dbReference type="NCBI Taxonomy" id="582692"/>
    <lineage>
        <taxon>Bacteria</taxon>
        <taxon>Bacillati</taxon>
        <taxon>Bacillota</taxon>
        <taxon>Bacilli</taxon>
        <taxon>Bacillales</taxon>
        <taxon>Paenibacillaceae</taxon>
        <taxon>Paenibacillus</taxon>
    </lineage>
</organism>
<dbReference type="Proteomes" id="UP000198538">
    <property type="component" value="Unassembled WGS sequence"/>
</dbReference>
<sequence>MAVPATTGLLRERVEDMKIGDYIVWKYDSTVTGYIFGGSTSGYTEIAVTGHPLASMPSKYFWYAIKVDKGLLIADRVVSHTVTWDWLNSSKFVEGSPRTISGISGVIRCLSGGVAYADVNGNKILTSTNTEYGAWPPINEWDKYVVNFPINIIFTGKSLNDVWNLRCMTWCKETTIPLSGTIPGGWTTGGRTVRSENTTNSKDRLWSTISSYSNTAVGFRPVFEYKEV</sequence>
<gene>
    <name evidence="1" type="ORF">SAMN05720606_10890</name>
</gene>
<reference evidence="2" key="1">
    <citation type="submission" date="2016-10" db="EMBL/GenBank/DDBJ databases">
        <authorList>
            <person name="Varghese N."/>
            <person name="Submissions S."/>
        </authorList>
    </citation>
    <scope>NUCLEOTIDE SEQUENCE [LARGE SCALE GENOMIC DNA]</scope>
    <source>
        <strain evidence="2">BL9</strain>
    </source>
</reference>
<dbReference type="RefSeq" id="WP_090920070.1">
    <property type="nucleotide sequence ID" value="NZ_FMVM01000008.1"/>
</dbReference>
<protein>
    <submittedName>
        <fullName evidence="1">Uncharacterized protein</fullName>
    </submittedName>
</protein>
<name>A0A1G5I8T9_9BACL</name>
<dbReference type="AlphaFoldDB" id="A0A1G5I8T9"/>
<dbReference type="EMBL" id="FMVM01000008">
    <property type="protein sequence ID" value="SCY72060.1"/>
    <property type="molecule type" value="Genomic_DNA"/>
</dbReference>
<evidence type="ECO:0000313" key="2">
    <source>
        <dbReference type="Proteomes" id="UP000198538"/>
    </source>
</evidence>